<name>A0A0F3NNV5_9RICK</name>
<evidence type="ECO:0000256" key="3">
    <source>
        <dbReference type="ARBA" id="ARBA00019010"/>
    </source>
</evidence>
<keyword evidence="4" id="KW-0963">Cytoplasm</keyword>
<keyword evidence="8" id="KW-0067">ATP-binding</keyword>
<proteinExistence type="inferred from homology"/>
<dbReference type="Pfam" id="PF02367">
    <property type="entry name" value="TsaE"/>
    <property type="match status" value="1"/>
</dbReference>
<dbReference type="GO" id="GO:0005524">
    <property type="term" value="F:ATP binding"/>
    <property type="evidence" value="ECO:0007669"/>
    <property type="project" value="UniProtKB-KW"/>
</dbReference>
<comment type="subcellular location">
    <subcellularLocation>
        <location evidence="1">Cytoplasm</location>
    </subcellularLocation>
</comment>
<dbReference type="InterPro" id="IPR003442">
    <property type="entry name" value="T6A_TsaE"/>
</dbReference>
<dbReference type="SUPFAM" id="SSF52540">
    <property type="entry name" value="P-loop containing nucleoside triphosphate hydrolases"/>
    <property type="match status" value="1"/>
</dbReference>
<comment type="similarity">
    <text evidence="2">Belongs to the TsaE family.</text>
</comment>
<evidence type="ECO:0000256" key="6">
    <source>
        <dbReference type="ARBA" id="ARBA00022723"/>
    </source>
</evidence>
<dbReference type="NCBIfam" id="TIGR00150">
    <property type="entry name" value="T6A_YjeE"/>
    <property type="match status" value="1"/>
</dbReference>
<dbReference type="GO" id="GO:0005737">
    <property type="term" value="C:cytoplasm"/>
    <property type="evidence" value="ECO:0007669"/>
    <property type="project" value="UniProtKB-SubCell"/>
</dbReference>
<keyword evidence="5" id="KW-0819">tRNA processing</keyword>
<dbReference type="Gene3D" id="3.40.50.300">
    <property type="entry name" value="P-loop containing nucleotide triphosphate hydrolases"/>
    <property type="match status" value="1"/>
</dbReference>
<comment type="caution">
    <text evidence="11">The sequence shown here is derived from an EMBL/GenBank/DDBJ whole genome shotgun (WGS) entry which is preliminary data.</text>
</comment>
<sequence>MKEEEKINLTYNSVNLKFVSVLASKIAVNLEKGDSLSLTGELGVGKTVISRFIINTFLPNEDVCSPTFSLINEYQCSKFIIYHADFYRLKSINEVYEIGFLDMVTDNVGIIEWPELVQNIINFSLCINLQYSKKNNTRNIIIKCNKSWYNKLIT</sequence>
<evidence type="ECO:0000313" key="12">
    <source>
        <dbReference type="Proteomes" id="UP000033562"/>
    </source>
</evidence>
<dbReference type="GO" id="GO:0002949">
    <property type="term" value="P:tRNA threonylcarbamoyladenosine modification"/>
    <property type="evidence" value="ECO:0007669"/>
    <property type="project" value="InterPro"/>
</dbReference>
<dbReference type="EMBL" id="LANX01000001">
    <property type="protein sequence ID" value="KJV69387.1"/>
    <property type="molecule type" value="Genomic_DNA"/>
</dbReference>
<evidence type="ECO:0000256" key="4">
    <source>
        <dbReference type="ARBA" id="ARBA00022490"/>
    </source>
</evidence>
<keyword evidence="9" id="KW-0460">Magnesium</keyword>
<evidence type="ECO:0000256" key="8">
    <source>
        <dbReference type="ARBA" id="ARBA00022840"/>
    </source>
</evidence>
<evidence type="ECO:0000313" key="11">
    <source>
        <dbReference type="EMBL" id="KJV69387.1"/>
    </source>
</evidence>
<dbReference type="InterPro" id="IPR027417">
    <property type="entry name" value="P-loop_NTPase"/>
</dbReference>
<evidence type="ECO:0000256" key="7">
    <source>
        <dbReference type="ARBA" id="ARBA00022741"/>
    </source>
</evidence>
<dbReference type="STRING" id="1359163.NLO413_0778"/>
<keyword evidence="7" id="KW-0547">Nucleotide-binding</keyword>
<reference evidence="11 12" key="1">
    <citation type="submission" date="2015-02" db="EMBL/GenBank/DDBJ databases">
        <title>Genome Sequencing of Rickettsiales.</title>
        <authorList>
            <person name="Daugherty S.C."/>
            <person name="Su Q."/>
            <person name="Abolude K."/>
            <person name="Beier-Sexton M."/>
            <person name="Carlyon J.A."/>
            <person name="Carter R."/>
            <person name="Day N.P."/>
            <person name="Dumler S.J."/>
            <person name="Dyachenko V."/>
            <person name="Godinez A."/>
            <person name="Kurtti T.J."/>
            <person name="Lichay M."/>
            <person name="Mullins K.E."/>
            <person name="Ott S."/>
            <person name="Pappas-Brown V."/>
            <person name="Paris D.H."/>
            <person name="Patel P."/>
            <person name="Richards A.L."/>
            <person name="Sadzewicz L."/>
            <person name="Sears K."/>
            <person name="Seidman D."/>
            <person name="Sengamalay N."/>
            <person name="Stenos J."/>
            <person name="Tallon L.J."/>
            <person name="Vincent G."/>
            <person name="Fraser C.M."/>
            <person name="Munderloh U."/>
            <person name="Dunning-Hotopp J.C."/>
        </authorList>
    </citation>
    <scope>NUCLEOTIDE SEQUENCE [LARGE SCALE GENOMIC DNA]</scope>
    <source>
        <strain evidence="11 12">RAC413</strain>
    </source>
</reference>
<dbReference type="Proteomes" id="UP000033562">
    <property type="component" value="Unassembled WGS sequence"/>
</dbReference>
<organism evidence="11 12">
    <name type="scientific">Candidatus Neoehrlichia procyonis str. RAC413</name>
    <dbReference type="NCBI Taxonomy" id="1359163"/>
    <lineage>
        <taxon>Bacteria</taxon>
        <taxon>Pseudomonadati</taxon>
        <taxon>Pseudomonadota</taxon>
        <taxon>Alphaproteobacteria</taxon>
        <taxon>Rickettsiales</taxon>
        <taxon>Anaplasmataceae</taxon>
        <taxon>Candidatus Neoehrlichia</taxon>
    </lineage>
</organism>
<dbReference type="PANTHER" id="PTHR33540">
    <property type="entry name" value="TRNA THREONYLCARBAMOYLADENOSINE BIOSYNTHESIS PROTEIN TSAE"/>
    <property type="match status" value="1"/>
</dbReference>
<dbReference type="PANTHER" id="PTHR33540:SF2">
    <property type="entry name" value="TRNA THREONYLCARBAMOYLADENOSINE BIOSYNTHESIS PROTEIN TSAE"/>
    <property type="match status" value="1"/>
</dbReference>
<dbReference type="GO" id="GO:0046872">
    <property type="term" value="F:metal ion binding"/>
    <property type="evidence" value="ECO:0007669"/>
    <property type="project" value="UniProtKB-KW"/>
</dbReference>
<evidence type="ECO:0000256" key="10">
    <source>
        <dbReference type="ARBA" id="ARBA00032441"/>
    </source>
</evidence>
<accession>A0A0F3NNV5</accession>
<dbReference type="AlphaFoldDB" id="A0A0F3NNV5"/>
<keyword evidence="6" id="KW-0479">Metal-binding</keyword>
<protein>
    <recommendedName>
        <fullName evidence="3">tRNA threonylcarbamoyladenosine biosynthesis protein TsaE</fullName>
    </recommendedName>
    <alternativeName>
        <fullName evidence="10">t(6)A37 threonylcarbamoyladenosine biosynthesis protein TsaE</fullName>
    </alternativeName>
</protein>
<gene>
    <name evidence="11" type="ORF">NLO413_0778</name>
</gene>
<dbReference type="PATRIC" id="fig|1359163.3.peg.748"/>
<evidence type="ECO:0000256" key="1">
    <source>
        <dbReference type="ARBA" id="ARBA00004496"/>
    </source>
</evidence>
<keyword evidence="12" id="KW-1185">Reference proteome</keyword>
<evidence type="ECO:0000256" key="2">
    <source>
        <dbReference type="ARBA" id="ARBA00007599"/>
    </source>
</evidence>
<evidence type="ECO:0000256" key="9">
    <source>
        <dbReference type="ARBA" id="ARBA00022842"/>
    </source>
</evidence>
<dbReference type="RefSeq" id="WP_232295914.1">
    <property type="nucleotide sequence ID" value="NZ_LANX01000001.1"/>
</dbReference>
<evidence type="ECO:0000256" key="5">
    <source>
        <dbReference type="ARBA" id="ARBA00022694"/>
    </source>
</evidence>